<feature type="region of interest" description="Disordered" evidence="1">
    <location>
        <begin position="65"/>
        <end position="92"/>
    </location>
</feature>
<keyword evidence="3" id="KW-1185">Reference proteome</keyword>
<evidence type="ECO:0000313" key="2">
    <source>
        <dbReference type="EMBL" id="RCN51977.1"/>
    </source>
</evidence>
<sequence length="92" mass="10861">MGKKTTANNDDSERRSIEDLKEEAKQLVTKIQNHFLAIEEHRRKDRELWRSLNRRIECLEEVKSERGKRRRIRDEDKAVPIAHTPGSLKAAQ</sequence>
<accession>A0A368H9J6</accession>
<dbReference type="EMBL" id="JOJR01000009">
    <property type="protein sequence ID" value="RCN51977.1"/>
    <property type="molecule type" value="Genomic_DNA"/>
</dbReference>
<proteinExistence type="predicted"/>
<dbReference type="OrthoDB" id="5856371at2759"/>
<name>A0A368H9J6_ANCCA</name>
<evidence type="ECO:0000256" key="1">
    <source>
        <dbReference type="SAM" id="MobiDB-lite"/>
    </source>
</evidence>
<gene>
    <name evidence="2" type="ORF">ANCCAN_01764</name>
</gene>
<dbReference type="Proteomes" id="UP000252519">
    <property type="component" value="Unassembled WGS sequence"/>
</dbReference>
<evidence type="ECO:0000313" key="3">
    <source>
        <dbReference type="Proteomes" id="UP000252519"/>
    </source>
</evidence>
<reference evidence="2 3" key="1">
    <citation type="submission" date="2014-10" db="EMBL/GenBank/DDBJ databases">
        <title>Draft genome of the hookworm Ancylostoma caninum.</title>
        <authorList>
            <person name="Mitreva M."/>
        </authorList>
    </citation>
    <scope>NUCLEOTIDE SEQUENCE [LARGE SCALE GENOMIC DNA]</scope>
    <source>
        <strain evidence="2 3">Baltimore</strain>
    </source>
</reference>
<organism evidence="2 3">
    <name type="scientific">Ancylostoma caninum</name>
    <name type="common">Dog hookworm</name>
    <dbReference type="NCBI Taxonomy" id="29170"/>
    <lineage>
        <taxon>Eukaryota</taxon>
        <taxon>Metazoa</taxon>
        <taxon>Ecdysozoa</taxon>
        <taxon>Nematoda</taxon>
        <taxon>Chromadorea</taxon>
        <taxon>Rhabditida</taxon>
        <taxon>Rhabditina</taxon>
        <taxon>Rhabditomorpha</taxon>
        <taxon>Strongyloidea</taxon>
        <taxon>Ancylostomatidae</taxon>
        <taxon>Ancylostomatinae</taxon>
        <taxon>Ancylostoma</taxon>
    </lineage>
</organism>
<protein>
    <submittedName>
        <fullName evidence="2">Uncharacterized protein</fullName>
    </submittedName>
</protein>
<dbReference type="AlphaFoldDB" id="A0A368H9J6"/>
<comment type="caution">
    <text evidence="2">The sequence shown here is derived from an EMBL/GenBank/DDBJ whole genome shotgun (WGS) entry which is preliminary data.</text>
</comment>